<dbReference type="RefSeq" id="WP_269478551.1">
    <property type="nucleotide sequence ID" value="NZ_JAOSHN010000004.1"/>
</dbReference>
<feature type="compositionally biased region" description="Basic and acidic residues" evidence="1">
    <location>
        <begin position="43"/>
        <end position="54"/>
    </location>
</feature>
<reference evidence="2" key="1">
    <citation type="submission" date="2022-09" db="EMBL/GenBank/DDBJ databases">
        <title>Culturomic study of gut microbiota in children with autism spectrum disorder.</title>
        <authorList>
            <person name="Efimov B.A."/>
            <person name="Chaplin A.V."/>
            <person name="Sokolova S.R."/>
            <person name="Pikina A.P."/>
            <person name="Korzhanova M."/>
            <person name="Belova V."/>
            <person name="Korostin D."/>
        </authorList>
    </citation>
    <scope>NUCLEOTIDE SEQUENCE</scope>
    <source>
        <strain evidence="2">ASD5510</strain>
    </source>
</reference>
<organism evidence="2 3">
    <name type="scientific">Hominibacterium faecale</name>
    <dbReference type="NCBI Taxonomy" id="2839743"/>
    <lineage>
        <taxon>Bacteria</taxon>
        <taxon>Bacillati</taxon>
        <taxon>Bacillota</taxon>
        <taxon>Clostridia</taxon>
        <taxon>Peptostreptococcales</taxon>
        <taxon>Anaerovoracaceae</taxon>
        <taxon>Hominibacterium</taxon>
    </lineage>
</organism>
<keyword evidence="3" id="KW-1185">Reference proteome</keyword>
<proteinExistence type="predicted"/>
<dbReference type="EMBL" id="JAOSHN010000004">
    <property type="protein sequence ID" value="MCU7378949.1"/>
    <property type="molecule type" value="Genomic_DNA"/>
</dbReference>
<dbReference type="Proteomes" id="UP001065549">
    <property type="component" value="Unassembled WGS sequence"/>
</dbReference>
<evidence type="ECO:0000313" key="2">
    <source>
        <dbReference type="EMBL" id="MCU7378949.1"/>
    </source>
</evidence>
<feature type="region of interest" description="Disordered" evidence="1">
    <location>
        <begin position="34"/>
        <end position="54"/>
    </location>
</feature>
<comment type="caution">
    <text evidence="2">The sequence shown here is derived from an EMBL/GenBank/DDBJ whole genome shotgun (WGS) entry which is preliminary data.</text>
</comment>
<name>A0A9J6QSF5_9FIRM</name>
<protein>
    <submittedName>
        <fullName evidence="2">Uncharacterized protein</fullName>
    </submittedName>
</protein>
<evidence type="ECO:0000256" key="1">
    <source>
        <dbReference type="SAM" id="MobiDB-lite"/>
    </source>
</evidence>
<dbReference type="AlphaFoldDB" id="A0A9J6QSF5"/>
<gene>
    <name evidence="2" type="ORF">OBO34_11335</name>
</gene>
<accession>A0A9J6QSF5</accession>
<sequence>MGKKKSVFGGIFKGKKDDCCCNFEIVEDEETEEGVQRQICMDSENKEERQPEKE</sequence>
<evidence type="ECO:0000313" key="3">
    <source>
        <dbReference type="Proteomes" id="UP001065549"/>
    </source>
</evidence>